<dbReference type="GeneID" id="27676502"/>
<evidence type="ECO:0000313" key="3">
    <source>
        <dbReference type="Proteomes" id="UP000030143"/>
    </source>
</evidence>
<dbReference type="EMBL" id="JQFZ01000229">
    <property type="protein sequence ID" value="KGO54320.1"/>
    <property type="molecule type" value="Genomic_DNA"/>
</dbReference>
<dbReference type="Proteomes" id="UP000030143">
    <property type="component" value="Unassembled WGS sequence"/>
</dbReference>
<keyword evidence="3" id="KW-1185">Reference proteome</keyword>
<evidence type="ECO:0000256" key="1">
    <source>
        <dbReference type="SAM" id="MobiDB-lite"/>
    </source>
</evidence>
<sequence length="562" mass="62689">MADVLAISGVPKPWMDHPKEYNHVSLEHISAYSSSFLGSSDDLDKQLSSSRTDWYSAFYPSTKDSPLDFHLLHYPYPTIQSQQRPRKPVEAMLNQHRLAGHSMPPIEDRRYMPLRVEEPRSAAYSQNVSPFTKRLDLSSTLSSNGSTYCESDLDSLDHFDEPFTTQHMESHAGLVHPTPRSNMFTVASNSFLLGTEQTPGLSPFGVSDSPQNEQAISNAQFNLPNPNSANYPMSLPLNTHSHNAHLVSSSITPPDARPVDYGEAMPWSFYQPANPTDIWYPTRDPSGSSEDDDWQTHNGYSAPWPVSNAYISSNECNELAAHIYGPSNGLPMPSFGPSPMTLGSSMPTGPMRHVSHLPVCGPYVPSIEAPRYQPQPHPMYLPSTQPVATDTEFGSPDQKPANSLSPSFSASTNEEERSPQQSGEEQGSIEAGVHYSDERNTFLIDCKRRGLSYKDIKRVGGFKEAESTLRGRYRTLTKSKDQRVRKPKWQDKDLRLLCQAVTIHAESHDTYSSLVNASINMNEPPKVSWKKVAEHIWANGGSYHFGNATCKKKWCEINNITL</sequence>
<name>A0A0A2JPY7_PENEN</name>
<reference evidence="2 3" key="1">
    <citation type="journal article" date="2015" name="Mol. Plant Microbe Interact.">
        <title>Genome, transcriptome, and functional analyses of Penicillium expansum provide new insights into secondary metabolism and pathogenicity.</title>
        <authorList>
            <person name="Ballester A.R."/>
            <person name="Marcet-Houben M."/>
            <person name="Levin E."/>
            <person name="Sela N."/>
            <person name="Selma-Lazaro C."/>
            <person name="Carmona L."/>
            <person name="Wisniewski M."/>
            <person name="Droby S."/>
            <person name="Gonzalez-Candelas L."/>
            <person name="Gabaldon T."/>
        </authorList>
    </citation>
    <scope>NUCLEOTIDE SEQUENCE [LARGE SCALE GENOMIC DNA]</scope>
    <source>
        <strain evidence="2 3">MD-8</strain>
    </source>
</reference>
<dbReference type="HOGENOM" id="CLU_491833_0_0_1"/>
<comment type="caution">
    <text evidence="2">The sequence shown here is derived from an EMBL/GenBank/DDBJ whole genome shotgun (WGS) entry which is preliminary data.</text>
</comment>
<accession>A0A0A2JPY7</accession>
<evidence type="ECO:0008006" key="4">
    <source>
        <dbReference type="Google" id="ProtNLM"/>
    </source>
</evidence>
<gene>
    <name evidence="2" type="ORF">PEX2_038080</name>
</gene>
<proteinExistence type="predicted"/>
<protein>
    <recommendedName>
        <fullName evidence="4">Myb-like domain-containing protein</fullName>
    </recommendedName>
</protein>
<organism evidence="2 3">
    <name type="scientific">Penicillium expansum</name>
    <name type="common">Blue mold rot fungus</name>
    <dbReference type="NCBI Taxonomy" id="27334"/>
    <lineage>
        <taxon>Eukaryota</taxon>
        <taxon>Fungi</taxon>
        <taxon>Dikarya</taxon>
        <taxon>Ascomycota</taxon>
        <taxon>Pezizomycotina</taxon>
        <taxon>Eurotiomycetes</taxon>
        <taxon>Eurotiomycetidae</taxon>
        <taxon>Eurotiales</taxon>
        <taxon>Aspergillaceae</taxon>
        <taxon>Penicillium</taxon>
    </lineage>
</organism>
<feature type="region of interest" description="Disordered" evidence="1">
    <location>
        <begin position="370"/>
        <end position="434"/>
    </location>
</feature>
<evidence type="ECO:0000313" key="2">
    <source>
        <dbReference type="EMBL" id="KGO54320.1"/>
    </source>
</evidence>
<dbReference type="RefSeq" id="XP_016596788.1">
    <property type="nucleotide sequence ID" value="XM_016741083.1"/>
</dbReference>
<dbReference type="AlphaFoldDB" id="A0A0A2JPY7"/>
<dbReference type="STRING" id="27334.A0A0A2JPY7"/>
<feature type="compositionally biased region" description="Polar residues" evidence="1">
    <location>
        <begin position="400"/>
        <end position="412"/>
    </location>
</feature>
<dbReference type="VEuPathDB" id="FungiDB:PEXP_018320"/>